<dbReference type="OrthoDB" id="2122982at2759"/>
<feature type="compositionally biased region" description="Basic and acidic residues" evidence="2">
    <location>
        <begin position="22"/>
        <end position="34"/>
    </location>
</feature>
<feature type="compositionally biased region" description="Polar residues" evidence="2">
    <location>
        <begin position="1"/>
        <end position="16"/>
    </location>
</feature>
<name>A0A4S8LRH1_DENBC</name>
<evidence type="ECO:0000313" key="4">
    <source>
        <dbReference type="EMBL" id="THU92037.1"/>
    </source>
</evidence>
<reference evidence="4 5" key="1">
    <citation type="journal article" date="2019" name="Nat. Ecol. Evol.">
        <title>Megaphylogeny resolves global patterns of mushroom evolution.</title>
        <authorList>
            <person name="Varga T."/>
            <person name="Krizsan K."/>
            <person name="Foldi C."/>
            <person name="Dima B."/>
            <person name="Sanchez-Garcia M."/>
            <person name="Sanchez-Ramirez S."/>
            <person name="Szollosi G.J."/>
            <person name="Szarkandi J.G."/>
            <person name="Papp V."/>
            <person name="Albert L."/>
            <person name="Andreopoulos W."/>
            <person name="Angelini C."/>
            <person name="Antonin V."/>
            <person name="Barry K.W."/>
            <person name="Bougher N.L."/>
            <person name="Buchanan P."/>
            <person name="Buyck B."/>
            <person name="Bense V."/>
            <person name="Catcheside P."/>
            <person name="Chovatia M."/>
            <person name="Cooper J."/>
            <person name="Damon W."/>
            <person name="Desjardin D."/>
            <person name="Finy P."/>
            <person name="Geml J."/>
            <person name="Haridas S."/>
            <person name="Hughes K."/>
            <person name="Justo A."/>
            <person name="Karasinski D."/>
            <person name="Kautmanova I."/>
            <person name="Kiss B."/>
            <person name="Kocsube S."/>
            <person name="Kotiranta H."/>
            <person name="LaButti K.M."/>
            <person name="Lechner B.E."/>
            <person name="Liimatainen K."/>
            <person name="Lipzen A."/>
            <person name="Lukacs Z."/>
            <person name="Mihaltcheva S."/>
            <person name="Morgado L.N."/>
            <person name="Niskanen T."/>
            <person name="Noordeloos M.E."/>
            <person name="Ohm R.A."/>
            <person name="Ortiz-Santana B."/>
            <person name="Ovrebo C."/>
            <person name="Racz N."/>
            <person name="Riley R."/>
            <person name="Savchenko A."/>
            <person name="Shiryaev A."/>
            <person name="Soop K."/>
            <person name="Spirin V."/>
            <person name="Szebenyi C."/>
            <person name="Tomsovsky M."/>
            <person name="Tulloss R.E."/>
            <person name="Uehling J."/>
            <person name="Grigoriev I.V."/>
            <person name="Vagvolgyi C."/>
            <person name="Papp T."/>
            <person name="Martin F.M."/>
            <person name="Miettinen O."/>
            <person name="Hibbett D.S."/>
            <person name="Nagy L.G."/>
        </authorList>
    </citation>
    <scope>NUCLEOTIDE SEQUENCE [LARGE SCALE GENOMIC DNA]</scope>
    <source>
        <strain evidence="4 5">CBS 962.96</strain>
    </source>
</reference>
<dbReference type="InterPro" id="IPR007527">
    <property type="entry name" value="Znf_SWIM"/>
</dbReference>
<dbReference type="GO" id="GO:0008270">
    <property type="term" value="F:zinc ion binding"/>
    <property type="evidence" value="ECO:0007669"/>
    <property type="project" value="UniProtKB-KW"/>
</dbReference>
<evidence type="ECO:0000259" key="3">
    <source>
        <dbReference type="PROSITE" id="PS50966"/>
    </source>
</evidence>
<dbReference type="AlphaFoldDB" id="A0A4S8LRH1"/>
<evidence type="ECO:0000256" key="2">
    <source>
        <dbReference type="SAM" id="MobiDB-lite"/>
    </source>
</evidence>
<dbReference type="PROSITE" id="PS50966">
    <property type="entry name" value="ZF_SWIM"/>
    <property type="match status" value="1"/>
</dbReference>
<dbReference type="Proteomes" id="UP000297245">
    <property type="component" value="Unassembled WGS sequence"/>
</dbReference>
<accession>A0A4S8LRH1</accession>
<feature type="region of interest" description="Disordered" evidence="2">
    <location>
        <begin position="1"/>
        <end position="34"/>
    </location>
</feature>
<proteinExistence type="predicted"/>
<dbReference type="EMBL" id="ML179290">
    <property type="protein sequence ID" value="THU92037.1"/>
    <property type="molecule type" value="Genomic_DNA"/>
</dbReference>
<gene>
    <name evidence="4" type="ORF">K435DRAFT_800800</name>
</gene>
<protein>
    <recommendedName>
        <fullName evidence="3">SWIM-type domain-containing protein</fullName>
    </recommendedName>
</protein>
<keyword evidence="5" id="KW-1185">Reference proteome</keyword>
<sequence length="173" mass="19932">MSSLVAYTSLTSTAPNQKKGKGKEENYEERTRHDSRLQVSRIQMRLARHMSRSSSSARYCDSPQNRGKCNEGEYEKESTVKIDDICCCPNDLKGNHCKHIFFIFTKLLQVQLGSASIKINRRFSLLHLALHYNSEVLMLMKESSEIKGKSLDKDLYYERPFGPFKSSNEKQAR</sequence>
<keyword evidence="1" id="KW-0863">Zinc-finger</keyword>
<evidence type="ECO:0000256" key="1">
    <source>
        <dbReference type="PROSITE-ProRule" id="PRU00325"/>
    </source>
</evidence>
<keyword evidence="1" id="KW-0862">Zinc</keyword>
<keyword evidence="1" id="KW-0479">Metal-binding</keyword>
<evidence type="ECO:0000313" key="5">
    <source>
        <dbReference type="Proteomes" id="UP000297245"/>
    </source>
</evidence>
<organism evidence="4 5">
    <name type="scientific">Dendrothele bispora (strain CBS 962.96)</name>
    <dbReference type="NCBI Taxonomy" id="1314807"/>
    <lineage>
        <taxon>Eukaryota</taxon>
        <taxon>Fungi</taxon>
        <taxon>Dikarya</taxon>
        <taxon>Basidiomycota</taxon>
        <taxon>Agaricomycotina</taxon>
        <taxon>Agaricomycetes</taxon>
        <taxon>Agaricomycetidae</taxon>
        <taxon>Agaricales</taxon>
        <taxon>Agaricales incertae sedis</taxon>
        <taxon>Dendrothele</taxon>
    </lineage>
</organism>
<feature type="domain" description="SWIM-type" evidence="3">
    <location>
        <begin position="78"/>
        <end position="108"/>
    </location>
</feature>